<reference evidence="1" key="1">
    <citation type="submission" date="2021-01" db="EMBL/GenBank/DDBJ databases">
        <authorList>
            <consortium name="Genoscope - CEA"/>
            <person name="William W."/>
        </authorList>
    </citation>
    <scope>NUCLEOTIDE SEQUENCE</scope>
</reference>
<keyword evidence="2" id="KW-1185">Reference proteome</keyword>
<dbReference type="OMA" id="PRNHSKI"/>
<evidence type="ECO:0000313" key="1">
    <source>
        <dbReference type="EMBL" id="CAD8071266.1"/>
    </source>
</evidence>
<name>A0A8S1M429_PARPR</name>
<dbReference type="AlphaFoldDB" id="A0A8S1M429"/>
<dbReference type="EMBL" id="CAJJDM010000047">
    <property type="protein sequence ID" value="CAD8071266.1"/>
    <property type="molecule type" value="Genomic_DNA"/>
</dbReference>
<organism evidence="1 2">
    <name type="scientific">Paramecium primaurelia</name>
    <dbReference type="NCBI Taxonomy" id="5886"/>
    <lineage>
        <taxon>Eukaryota</taxon>
        <taxon>Sar</taxon>
        <taxon>Alveolata</taxon>
        <taxon>Ciliophora</taxon>
        <taxon>Intramacronucleata</taxon>
        <taxon>Oligohymenophorea</taxon>
        <taxon>Peniculida</taxon>
        <taxon>Parameciidae</taxon>
        <taxon>Paramecium</taxon>
    </lineage>
</organism>
<accession>A0A8S1M429</accession>
<proteinExistence type="predicted"/>
<dbReference type="Proteomes" id="UP000688137">
    <property type="component" value="Unassembled WGS sequence"/>
</dbReference>
<gene>
    <name evidence="1" type="ORF">PPRIM_AZ9-3.1.T0470066</name>
</gene>
<protein>
    <submittedName>
        <fullName evidence="1">Uncharacterized protein</fullName>
    </submittedName>
</protein>
<evidence type="ECO:0000313" key="2">
    <source>
        <dbReference type="Proteomes" id="UP000688137"/>
    </source>
</evidence>
<sequence length="89" mass="10548">MSSYLPFHNLAYCPKQIIEFVQRPDMSLLDLHKMVESLKLPRNHSKILRKMQIIVQKQESFLNEENSNIRTYVDEDSISPMMIFGKLSY</sequence>
<comment type="caution">
    <text evidence="1">The sequence shown here is derived from an EMBL/GenBank/DDBJ whole genome shotgun (WGS) entry which is preliminary data.</text>
</comment>